<proteinExistence type="predicted"/>
<dbReference type="InterPro" id="IPR001303">
    <property type="entry name" value="Aldolase_II/adducin_N"/>
</dbReference>
<dbReference type="EMBL" id="JBHSSL010000019">
    <property type="protein sequence ID" value="MFC6169531.1"/>
    <property type="molecule type" value="Genomic_DNA"/>
</dbReference>
<dbReference type="PANTHER" id="PTHR22789:SF0">
    <property type="entry name" value="3-OXO-TETRONATE 4-PHOSPHATE DECARBOXYLASE-RELATED"/>
    <property type="match status" value="1"/>
</dbReference>
<keyword evidence="5" id="KW-1185">Reference proteome</keyword>
<keyword evidence="1" id="KW-0479">Metal-binding</keyword>
<feature type="domain" description="Class II aldolase/adducin N-terminal" evidence="3">
    <location>
        <begin position="10"/>
        <end position="198"/>
    </location>
</feature>
<name>A0ABW1RAL1_9LACO</name>
<dbReference type="InterPro" id="IPR050197">
    <property type="entry name" value="Aldolase_class_II_sugar_metab"/>
</dbReference>
<dbReference type="Gene3D" id="3.40.225.10">
    <property type="entry name" value="Class II aldolase/adducin N-terminal domain"/>
    <property type="match status" value="1"/>
</dbReference>
<keyword evidence="2" id="KW-0456">Lyase</keyword>
<dbReference type="Proteomes" id="UP001596289">
    <property type="component" value="Unassembled WGS sequence"/>
</dbReference>
<reference evidence="5" key="1">
    <citation type="journal article" date="2019" name="Int. J. Syst. Evol. Microbiol.">
        <title>The Global Catalogue of Microorganisms (GCM) 10K type strain sequencing project: providing services to taxonomists for standard genome sequencing and annotation.</title>
        <authorList>
            <consortium name="The Broad Institute Genomics Platform"/>
            <consortium name="The Broad Institute Genome Sequencing Center for Infectious Disease"/>
            <person name="Wu L."/>
            <person name="Ma J."/>
        </authorList>
    </citation>
    <scope>NUCLEOTIDE SEQUENCE [LARGE SCALE GENOMIC DNA]</scope>
    <source>
        <strain evidence="5">CCM 8904</strain>
    </source>
</reference>
<comment type="caution">
    <text evidence="4">The sequence shown here is derived from an EMBL/GenBank/DDBJ whole genome shotgun (WGS) entry which is preliminary data.</text>
</comment>
<dbReference type="InterPro" id="IPR036409">
    <property type="entry name" value="Aldolase_II/adducin_N_sf"/>
</dbReference>
<dbReference type="NCBIfam" id="NF004979">
    <property type="entry name" value="PRK06357.1"/>
    <property type="match status" value="1"/>
</dbReference>
<dbReference type="RefSeq" id="WP_125554308.1">
    <property type="nucleotide sequence ID" value="NZ_JBHSSL010000019.1"/>
</dbReference>
<organism evidence="4 5">
    <name type="scientific">Loigolactobacillus jiayinensis</name>
    <dbReference type="NCBI Taxonomy" id="2486016"/>
    <lineage>
        <taxon>Bacteria</taxon>
        <taxon>Bacillati</taxon>
        <taxon>Bacillota</taxon>
        <taxon>Bacilli</taxon>
        <taxon>Lactobacillales</taxon>
        <taxon>Lactobacillaceae</taxon>
        <taxon>Loigolactobacillus</taxon>
    </lineage>
</organism>
<sequence length="259" mass="28922">MEMMFQKERADLAHTVRKMFDRKDTNVAGGNMSIKVFDEQERPYILITPTFMSETYYAELHPAQILVVDIETGKKVDGVGDVTREINLHEGAYAANPGIRAVYHSHAEESMFWATSGLDMPNVTEATRELGQIKCLPFAPACSKKLAKTVHDGLTSIGDKAMENVFLLNSHGIVVTATELHIATRIMETLEWNAKVAYQQTIFIKLGLLDDYQSCGKNYKEPYIEVPPIAVPGEPIVSKKIALPENLQRPADQMRPGEV</sequence>
<accession>A0ABW1RAL1</accession>
<evidence type="ECO:0000259" key="3">
    <source>
        <dbReference type="SMART" id="SM01007"/>
    </source>
</evidence>
<dbReference type="PANTHER" id="PTHR22789">
    <property type="entry name" value="FUCULOSE PHOSPHATE ALDOLASE"/>
    <property type="match status" value="1"/>
</dbReference>
<dbReference type="Pfam" id="PF00596">
    <property type="entry name" value="Aldolase_II"/>
    <property type="match status" value="1"/>
</dbReference>
<evidence type="ECO:0000313" key="4">
    <source>
        <dbReference type="EMBL" id="MFC6169531.1"/>
    </source>
</evidence>
<evidence type="ECO:0000256" key="2">
    <source>
        <dbReference type="ARBA" id="ARBA00023239"/>
    </source>
</evidence>
<dbReference type="SUPFAM" id="SSF53639">
    <property type="entry name" value="AraD/HMP-PK domain-like"/>
    <property type="match status" value="1"/>
</dbReference>
<gene>
    <name evidence="4" type="ORF">ACFQGP_02930</name>
</gene>
<evidence type="ECO:0000256" key="1">
    <source>
        <dbReference type="ARBA" id="ARBA00022723"/>
    </source>
</evidence>
<protein>
    <submittedName>
        <fullName evidence="4">Class II aldolase/adducin family protein</fullName>
    </submittedName>
</protein>
<evidence type="ECO:0000313" key="5">
    <source>
        <dbReference type="Proteomes" id="UP001596289"/>
    </source>
</evidence>
<dbReference type="SMART" id="SM01007">
    <property type="entry name" value="Aldolase_II"/>
    <property type="match status" value="1"/>
</dbReference>